<dbReference type="InterPro" id="IPR036196">
    <property type="entry name" value="Ptyr_pPase_sf"/>
</dbReference>
<evidence type="ECO:0000313" key="7">
    <source>
        <dbReference type="EMBL" id="QPK78562.1"/>
    </source>
</evidence>
<dbReference type="InterPro" id="IPR023485">
    <property type="entry name" value="Ptyr_pPase"/>
</dbReference>
<dbReference type="SMART" id="SM00226">
    <property type="entry name" value="LMWPc"/>
    <property type="match status" value="1"/>
</dbReference>
<evidence type="ECO:0000259" key="6">
    <source>
        <dbReference type="SMART" id="SM00226"/>
    </source>
</evidence>
<evidence type="ECO:0000256" key="4">
    <source>
        <dbReference type="ARBA" id="ARBA00022912"/>
    </source>
</evidence>
<accession>A0A7T0KDI0</accession>
<dbReference type="GO" id="GO:0004725">
    <property type="term" value="F:protein tyrosine phosphatase activity"/>
    <property type="evidence" value="ECO:0007669"/>
    <property type="project" value="UniProtKB-EC"/>
</dbReference>
<evidence type="ECO:0000256" key="1">
    <source>
        <dbReference type="ARBA" id="ARBA00011063"/>
    </source>
</evidence>
<evidence type="ECO:0000313" key="8">
    <source>
        <dbReference type="Proteomes" id="UP000594681"/>
    </source>
</evidence>
<sequence length="171" mass="18549">MLNPEEHADQQPSAEADSRLHVVFVCTGNICRSPMAEVIVHDAMENGMLDLVARTSSCGLGGWHVGQGADERAIAELRRAGHDGAAHRAAQLGPEHMDADLFIAMDSGHQEELLELGIAPDRVRLLRSFDPQADSQDVADPYYGDESGFTHTREVIEAAVPGVLEWIRANA</sequence>
<feature type="domain" description="Phosphotyrosine protein phosphatase I" evidence="6">
    <location>
        <begin position="20"/>
        <end position="166"/>
    </location>
</feature>
<dbReference type="InterPro" id="IPR017867">
    <property type="entry name" value="Tyr_phospatase_low_mol_wt"/>
</dbReference>
<dbReference type="EC" id="3.1.3.48" evidence="2"/>
<proteinExistence type="inferred from homology"/>
<feature type="active site" evidence="5">
    <location>
        <position position="32"/>
    </location>
</feature>
<keyword evidence="4" id="KW-0904">Protein phosphatase</keyword>
<evidence type="ECO:0000256" key="2">
    <source>
        <dbReference type="ARBA" id="ARBA00013064"/>
    </source>
</evidence>
<name>A0A7T0KDI0_9CORY</name>
<gene>
    <name evidence="7" type="ORF">G7Y31_08345</name>
</gene>
<dbReference type="PRINTS" id="PR00719">
    <property type="entry name" value="LMWPTPASE"/>
</dbReference>
<keyword evidence="3" id="KW-0378">Hydrolase</keyword>
<dbReference type="Pfam" id="PF01451">
    <property type="entry name" value="LMWPc"/>
    <property type="match status" value="1"/>
</dbReference>
<evidence type="ECO:0000256" key="3">
    <source>
        <dbReference type="ARBA" id="ARBA00022801"/>
    </source>
</evidence>
<dbReference type="AlphaFoldDB" id="A0A7T0KDI0"/>
<feature type="active site" description="Proton donor" evidence="5">
    <location>
        <position position="140"/>
    </location>
</feature>
<dbReference type="Proteomes" id="UP000594681">
    <property type="component" value="Chromosome"/>
</dbReference>
<comment type="similarity">
    <text evidence="1">Belongs to the low molecular weight phosphotyrosine protein phosphatase family.</text>
</comment>
<dbReference type="PANTHER" id="PTHR11717">
    <property type="entry name" value="LOW MOLECULAR WEIGHT PROTEIN TYROSINE PHOSPHATASE"/>
    <property type="match status" value="1"/>
</dbReference>
<dbReference type="Gene3D" id="3.40.50.2300">
    <property type="match status" value="1"/>
</dbReference>
<reference evidence="7 8" key="1">
    <citation type="submission" date="2020-11" db="EMBL/GenBank/DDBJ databases">
        <title>Corynebacterium sp. ZJ-599.</title>
        <authorList>
            <person name="Zhou J."/>
        </authorList>
    </citation>
    <scope>NUCLEOTIDE SEQUENCE [LARGE SCALE GENOMIC DNA]</scope>
    <source>
        <strain evidence="7 8">ZJ-599</strain>
    </source>
</reference>
<feature type="active site" description="Nucleophile" evidence="5">
    <location>
        <position position="26"/>
    </location>
</feature>
<dbReference type="KEGG" id="cliz:G7Y31_08345"/>
<dbReference type="SUPFAM" id="SSF52788">
    <property type="entry name" value="Phosphotyrosine protein phosphatases I"/>
    <property type="match status" value="1"/>
</dbReference>
<keyword evidence="8" id="KW-1185">Reference proteome</keyword>
<protein>
    <recommendedName>
        <fullName evidence="2">protein-tyrosine-phosphatase</fullName>
        <ecNumber evidence="2">3.1.3.48</ecNumber>
    </recommendedName>
</protein>
<dbReference type="InterPro" id="IPR050438">
    <property type="entry name" value="LMW_PTPase"/>
</dbReference>
<dbReference type="RefSeq" id="WP_165010333.1">
    <property type="nucleotide sequence ID" value="NZ_CP064954.1"/>
</dbReference>
<dbReference type="CDD" id="cd16343">
    <property type="entry name" value="LMWPTP"/>
    <property type="match status" value="1"/>
</dbReference>
<organism evidence="7 8">
    <name type="scientific">Corynebacterium lizhenjunii</name>
    <dbReference type="NCBI Taxonomy" id="2709394"/>
    <lineage>
        <taxon>Bacteria</taxon>
        <taxon>Bacillati</taxon>
        <taxon>Actinomycetota</taxon>
        <taxon>Actinomycetes</taxon>
        <taxon>Mycobacteriales</taxon>
        <taxon>Corynebacteriaceae</taxon>
        <taxon>Corynebacterium</taxon>
    </lineage>
</organism>
<dbReference type="PANTHER" id="PTHR11717:SF7">
    <property type="entry name" value="LOW MOLECULAR WEIGHT PHOSPHOTYROSINE PROTEIN PHOSPHATASE"/>
    <property type="match status" value="1"/>
</dbReference>
<evidence type="ECO:0000256" key="5">
    <source>
        <dbReference type="PIRSR" id="PIRSR617867-1"/>
    </source>
</evidence>
<dbReference type="EMBL" id="CP064954">
    <property type="protein sequence ID" value="QPK78562.1"/>
    <property type="molecule type" value="Genomic_DNA"/>
</dbReference>